<dbReference type="SUPFAM" id="SSF52540">
    <property type="entry name" value="P-loop containing nucleoside triphosphate hydrolases"/>
    <property type="match status" value="1"/>
</dbReference>
<comment type="caution">
    <text evidence="3">The sequence shown here is derived from an EMBL/GenBank/DDBJ whole genome shotgun (WGS) entry which is preliminary data.</text>
</comment>
<dbReference type="Pfam" id="PF01935">
    <property type="entry name" value="DUF87"/>
    <property type="match status" value="1"/>
</dbReference>
<dbReference type="InterPro" id="IPR017646">
    <property type="entry name" value="Dnd_assoc_2"/>
</dbReference>
<dbReference type="PANTHER" id="PTHR30121:SF11">
    <property type="entry name" value="AAA+ ATPASE DOMAIN-CONTAINING PROTEIN"/>
    <property type="match status" value="1"/>
</dbReference>
<dbReference type="InterPro" id="IPR027417">
    <property type="entry name" value="P-loop_NTPase"/>
</dbReference>
<dbReference type="InterPro" id="IPR051162">
    <property type="entry name" value="T4SS_component"/>
</dbReference>
<sequence length="1756" mass="203293">MLNMLNQFYNYMAKKLINYLKQEKVKAGERYFLQFDELDNVRDFYSVLKSSEIAHPFIYQHKQGSPYETFYLDIHGIRVIIAATINGVTPDYLVTIRNLVSEQSGEGVNTALISMSHLSLDSIQGGSKDLQSKGMPFNIRMVTQYIKDELNDGDSFSIAEKEIIHFHLDKKLEDLVVQTTIWDYAEVISLFYKGKIEQSDFKTLNLFPDPELNKGTYIKPAEIQARLQENSKLYELVQRIHDYETLDTELDKYFDDKMVVKLKKDDWYTNDLMPVKTSFDNNQKIHLSYLDAQTKKLNKEVDFWERAHAKTKTGMRKRHIIVFNEPFQSSVEMEFEFDDHLKKQYIHKKSEPYCETSGRKLKVTLPVEDGKVQFHQIKYRHNNESKSSYEFNFCIVPFSPDILSGIETKYEVKYVAANSSIFLHYTGEEFVIGSGEASVHHLIREAYETIEKDEGVSVALEMDQGAWEDDRLAFNMKVHQSFLPFEIRDSDVRSTPIEARRVAKLKREKRAHFVLEHDTIRQETSTYYPHDDFKTKLLIEQKWVNSFAKQMVRDSLITDMELPENVLQAYEAYLAYFSTKQLLPSLSYMDDELKKLAKSYITHVSEHIAMIEEDTLLTERQLNLFKLGTFIDNERLWLTPVHPLNVAYQLYLEEQLQDEELDYVILNRLHPNNLLPFIYAPNDELYRPTLTNKFAEWHEYEPEKQISIGTANEFLAKVVEEKIKQFVTHFDYLFLSSSKSPLLLNVVEINNDKEVVRGIFNFMKEQLETVGPDNILPIEVALYRSHDSQSSFELLSAIETAADLKEEFNIDINSKDLDAADVLRLIRENIRYYQNETKDNMEFHYSHISFFKLPTQDIEVSHPMNQMDTGISLNGLLSSVAAISSESDYRTGFGLLNGPERPSYLVEIASGYNELAFNMKNEGKSSYSKNKSIVMSTSSHNQELLKNLYKASFWVTFIEPGVDLDFFQDSTNELLVIHYNDQHTSSDRYDAITVTDKSNQYKKVIKEYIHDHSSTISDYNIDQAIKAFNSINGEWLLRIIGSKGHFAREKISIVSAMKYLECYLYHPSITWVPVSLEEILRVAAAVNLTKRDGIFSTKNLKSFGKHSDDILMMGIEEREGRLMLYLYPVEVKIGRLQTSKAHIQIEKTAALFKEFLIDKPGEHCFRKKFYRNFFAQILLSNAKKIYSNGLWTKEKYDQIHELKALLLNDDFTIGEHLEAYIGKGAVLHFRNNSGFRTAELNNEILNLMFIEEDAYAGLSTSMETIVDKMKTGYMDFIPRKLLANQYHPDSHVYVSPDYQDSYLVDMSEDNYADSVTKEEDENQSIQHDEVAEDQSGNEYKASVDNHDEVYEVESANDDVYIEQIEDVVINEEENQPSDLETQVSLEDIRVPIGVIQGSNQVVNWEFGHKNLANRHLFITGGSGQGKTYFIQCLLWELAKHDISSIIIDYTDGFKKSQLEEEFKENLGDRLEQFIVLAKKFPINPFKRNKKELDEDLFIDEDDSDVAERMKNVIGSIYTTLGPQQLNSIYQAVMKGMSIYDEKMNFEILRELLEEDGSGPAKTALSQMNLLIDKNPFDSSQDMDWSFLEKEKGKVFIIQLTGYSPDVQKLITEFILWDLWYYKLQHGNKRTPFPAVLDESQRLDFSNNSPSAKILTEGRKFGWSGWFATQSTKGFSGDQISRLQNSAVKIYFSPVENEISTIAANIAADHRERKEWETKLTNLQKGQCIVYGPVLDRNGKLLPSRPYVVNISPFSER</sequence>
<feature type="region of interest" description="Disordered" evidence="1">
    <location>
        <begin position="1314"/>
        <end position="1345"/>
    </location>
</feature>
<evidence type="ECO:0000313" key="4">
    <source>
        <dbReference type="Proteomes" id="UP000239663"/>
    </source>
</evidence>
<name>A0A2S7N481_9BACI</name>
<protein>
    <submittedName>
        <fullName evidence="3">DNA phosphorothioation-dependent restriction protein DptH</fullName>
    </submittedName>
</protein>
<dbReference type="Proteomes" id="UP000239663">
    <property type="component" value="Unassembled WGS sequence"/>
</dbReference>
<accession>A0A2S7N481</accession>
<reference evidence="3 4" key="1">
    <citation type="submission" date="2017-12" db="EMBL/GenBank/DDBJ databases">
        <title>Taxonomic description and draft genome of Pradoshia cofamensis Gen. nov., sp. nov., a thermotolerant bacillale isolated from anterior gut of earthworm Eisenia fetida.</title>
        <authorList>
            <person name="Saha T."/>
            <person name="Chakraborty R."/>
        </authorList>
    </citation>
    <scope>NUCLEOTIDE SEQUENCE [LARGE SCALE GENOMIC DNA]</scope>
    <source>
        <strain evidence="3 4">EAG3</strain>
    </source>
</reference>
<proteinExistence type="predicted"/>
<evidence type="ECO:0000259" key="2">
    <source>
        <dbReference type="Pfam" id="PF01935"/>
    </source>
</evidence>
<organism evidence="3 4">
    <name type="scientific">Pradoshia eiseniae</name>
    <dbReference type="NCBI Taxonomy" id="2064768"/>
    <lineage>
        <taxon>Bacteria</taxon>
        <taxon>Bacillati</taxon>
        <taxon>Bacillota</taxon>
        <taxon>Bacilli</taxon>
        <taxon>Bacillales</taxon>
        <taxon>Bacillaceae</taxon>
        <taxon>Pradoshia</taxon>
    </lineage>
</organism>
<dbReference type="CDD" id="cd00009">
    <property type="entry name" value="AAA"/>
    <property type="match status" value="1"/>
</dbReference>
<dbReference type="PANTHER" id="PTHR30121">
    <property type="entry name" value="UNCHARACTERIZED PROTEIN YJGR-RELATED"/>
    <property type="match status" value="1"/>
</dbReference>
<dbReference type="InterPro" id="IPR002789">
    <property type="entry name" value="HerA_central"/>
</dbReference>
<gene>
    <name evidence="3" type="primary">dptH</name>
    <name evidence="3" type="ORF">CYL18_02540</name>
</gene>
<dbReference type="EMBL" id="PKOZ01000001">
    <property type="protein sequence ID" value="PQD96785.1"/>
    <property type="molecule type" value="Genomic_DNA"/>
</dbReference>
<feature type="domain" description="Helicase HerA central" evidence="2">
    <location>
        <begin position="1402"/>
        <end position="1615"/>
    </location>
</feature>
<dbReference type="NCBIfam" id="TIGR03237">
    <property type="entry name" value="dnd_assoc_2"/>
    <property type="match status" value="1"/>
</dbReference>
<evidence type="ECO:0000313" key="3">
    <source>
        <dbReference type="EMBL" id="PQD96785.1"/>
    </source>
</evidence>
<evidence type="ECO:0000256" key="1">
    <source>
        <dbReference type="SAM" id="MobiDB-lite"/>
    </source>
</evidence>
<dbReference type="Gene3D" id="3.40.50.300">
    <property type="entry name" value="P-loop containing nucleotide triphosphate hydrolases"/>
    <property type="match status" value="2"/>
</dbReference>
<keyword evidence="4" id="KW-1185">Reference proteome</keyword>